<accession>A0A4S2KIE6</accession>
<evidence type="ECO:0000256" key="1">
    <source>
        <dbReference type="SAM" id="MobiDB-lite"/>
    </source>
</evidence>
<evidence type="ECO:0000313" key="2">
    <source>
        <dbReference type="EMBL" id="TGZ47669.1"/>
    </source>
</evidence>
<organism evidence="2 3">
    <name type="scientific">Temnothorax longispinosus</name>
    <dbReference type="NCBI Taxonomy" id="300112"/>
    <lineage>
        <taxon>Eukaryota</taxon>
        <taxon>Metazoa</taxon>
        <taxon>Ecdysozoa</taxon>
        <taxon>Arthropoda</taxon>
        <taxon>Hexapoda</taxon>
        <taxon>Insecta</taxon>
        <taxon>Pterygota</taxon>
        <taxon>Neoptera</taxon>
        <taxon>Endopterygota</taxon>
        <taxon>Hymenoptera</taxon>
        <taxon>Apocrita</taxon>
        <taxon>Aculeata</taxon>
        <taxon>Formicoidea</taxon>
        <taxon>Formicidae</taxon>
        <taxon>Myrmicinae</taxon>
        <taxon>Temnothorax</taxon>
    </lineage>
</organism>
<proteinExistence type="predicted"/>
<keyword evidence="3" id="KW-1185">Reference proteome</keyword>
<dbReference type="EMBL" id="QBLH01002718">
    <property type="protein sequence ID" value="TGZ47669.1"/>
    <property type="molecule type" value="Genomic_DNA"/>
</dbReference>
<protein>
    <submittedName>
        <fullName evidence="2">Uncharacterized protein</fullName>
    </submittedName>
</protein>
<reference evidence="2 3" key="1">
    <citation type="journal article" date="2019" name="Philos. Trans. R. Soc. Lond., B, Biol. Sci.">
        <title>Ant behaviour and brain gene expression of defending hosts depend on the ecological success of the intruding social parasite.</title>
        <authorList>
            <person name="Kaur R."/>
            <person name="Stoldt M."/>
            <person name="Jongepier E."/>
            <person name="Feldmeyer B."/>
            <person name="Menzel F."/>
            <person name="Bornberg-Bauer E."/>
            <person name="Foitzik S."/>
        </authorList>
    </citation>
    <scope>NUCLEOTIDE SEQUENCE [LARGE SCALE GENOMIC DNA]</scope>
    <source>
        <tissue evidence="2">Whole body</tissue>
    </source>
</reference>
<comment type="caution">
    <text evidence="2">The sequence shown here is derived from an EMBL/GenBank/DDBJ whole genome shotgun (WGS) entry which is preliminary data.</text>
</comment>
<feature type="region of interest" description="Disordered" evidence="1">
    <location>
        <begin position="221"/>
        <end position="264"/>
    </location>
</feature>
<sequence>MARWRRWRLVWSNEVLSLSYSRISWCGTCSHQEKARTSGHRLKSTSSEFAEETDFAHKSRSGAENSAFVAERAEGLNHQLEWSLEDERGKVRTTNLHNTLQRAPITKLALSVSRQGTHFKEPLSSSLVPRLLPLGSTPKHPLDVVKRVGKGGKGQNSLQRGGCVSSKNMLGGERATGKCRVDKKKENVEEEAWENKDGLGRGREGWYTEGLSVRIIFTEKEEKEEEKERGEGERRGVGEGDASLIRRRRGNEKWGIDGARQGRK</sequence>
<gene>
    <name evidence="2" type="ORF">DBV15_03711</name>
</gene>
<dbReference type="AlphaFoldDB" id="A0A4S2KIE6"/>
<evidence type="ECO:0000313" key="3">
    <source>
        <dbReference type="Proteomes" id="UP000310200"/>
    </source>
</evidence>
<name>A0A4S2KIE6_9HYME</name>
<dbReference type="Proteomes" id="UP000310200">
    <property type="component" value="Unassembled WGS sequence"/>
</dbReference>
<feature type="compositionally biased region" description="Basic and acidic residues" evidence="1">
    <location>
        <begin position="221"/>
        <end position="238"/>
    </location>
</feature>